<organism evidence="3 4">
    <name type="scientific">Cytophaga hutchinsonii (strain ATCC 33406 / DSM 1761 / CIP 103989 / NBRC 15051 / NCIMB 9469 / D465)</name>
    <dbReference type="NCBI Taxonomy" id="269798"/>
    <lineage>
        <taxon>Bacteria</taxon>
        <taxon>Pseudomonadati</taxon>
        <taxon>Bacteroidota</taxon>
        <taxon>Cytophagia</taxon>
        <taxon>Cytophagales</taxon>
        <taxon>Cytophagaceae</taxon>
        <taxon>Cytophaga</taxon>
    </lineage>
</organism>
<evidence type="ECO:0000313" key="4">
    <source>
        <dbReference type="Proteomes" id="UP000001822"/>
    </source>
</evidence>
<dbReference type="KEGG" id="chu:CHU_0399"/>
<dbReference type="Proteomes" id="UP000001822">
    <property type="component" value="Chromosome"/>
</dbReference>
<dbReference type="InterPro" id="IPR008928">
    <property type="entry name" value="6-hairpin_glycosidase_sf"/>
</dbReference>
<dbReference type="Gene3D" id="1.50.10.10">
    <property type="match status" value="1"/>
</dbReference>
<keyword evidence="3" id="KW-0378">Hydrolase</keyword>
<dbReference type="GO" id="GO:0004339">
    <property type="term" value="F:glucan 1,4-alpha-glucosidase activity"/>
    <property type="evidence" value="ECO:0007669"/>
    <property type="project" value="UniProtKB-EC"/>
</dbReference>
<dbReference type="InterPro" id="IPR012341">
    <property type="entry name" value="6hp_glycosidase-like_sf"/>
</dbReference>
<dbReference type="SMR" id="A0A6N4SN40"/>
<proteinExistence type="predicted"/>
<dbReference type="EMBL" id="CP000383">
    <property type="protein sequence ID" value="ABG57689.1"/>
    <property type="molecule type" value="Genomic_DNA"/>
</dbReference>
<dbReference type="OrthoDB" id="3902805at2"/>
<dbReference type="EC" id="3.2.1.3" evidence="3"/>
<dbReference type="SUPFAM" id="SSF48208">
    <property type="entry name" value="Six-hairpin glycosidases"/>
    <property type="match status" value="1"/>
</dbReference>
<protein>
    <submittedName>
        <fullName evidence="3">Glucoamylase-related protein, possible trehalase</fullName>
        <ecNumber evidence="3">3.2.1.3</ecNumber>
    </submittedName>
</protein>
<name>A0A6N4SN40_CYTH3</name>
<reference evidence="3 4" key="1">
    <citation type="journal article" date="2007" name="Appl. Environ. Microbiol.">
        <title>Genome sequence of the cellulolytic gliding bacterium Cytophaga hutchinsonii.</title>
        <authorList>
            <person name="Xie G."/>
            <person name="Bruce D.C."/>
            <person name="Challacombe J.F."/>
            <person name="Chertkov O."/>
            <person name="Detter J.C."/>
            <person name="Gilna P."/>
            <person name="Han C.S."/>
            <person name="Lucas S."/>
            <person name="Misra M."/>
            <person name="Myers G.L."/>
            <person name="Richardson P."/>
            <person name="Tapia R."/>
            <person name="Thayer N."/>
            <person name="Thompson L.S."/>
            <person name="Brettin T.S."/>
            <person name="Henrissat B."/>
            <person name="Wilson D.B."/>
            <person name="McBride M.J."/>
        </authorList>
    </citation>
    <scope>NUCLEOTIDE SEQUENCE [LARGE SCALE GENOMIC DNA]</scope>
    <source>
        <strain evidence="4">ATCC 33406 / DSM 1761 / CIP 103989 / NBRC 15051 / NCIMB 9469 / D465</strain>
    </source>
</reference>
<dbReference type="Pfam" id="PF19291">
    <property type="entry name" value="TREH_N"/>
    <property type="match status" value="1"/>
</dbReference>
<dbReference type="InterPro" id="IPR045582">
    <property type="entry name" value="Trehalase-like_N"/>
</dbReference>
<keyword evidence="4" id="KW-1185">Reference proteome</keyword>
<dbReference type="PANTHER" id="PTHR31616">
    <property type="entry name" value="TREHALASE"/>
    <property type="match status" value="1"/>
</dbReference>
<dbReference type="AlphaFoldDB" id="A0A6N4SN40"/>
<feature type="domain" description="GH15-like" evidence="1">
    <location>
        <begin position="219"/>
        <end position="580"/>
    </location>
</feature>
<keyword evidence="3" id="KW-0326">Glycosidase</keyword>
<gene>
    <name evidence="3" type="ordered locus">CHU_0399</name>
</gene>
<dbReference type="PANTHER" id="PTHR31616:SF2">
    <property type="entry name" value="GH15-LIKE DOMAIN-CONTAINING PROTEIN"/>
    <property type="match status" value="1"/>
</dbReference>
<dbReference type="GO" id="GO:0005975">
    <property type="term" value="P:carbohydrate metabolic process"/>
    <property type="evidence" value="ECO:0007669"/>
    <property type="project" value="InterPro"/>
</dbReference>
<dbReference type="RefSeq" id="WP_011583805.1">
    <property type="nucleotide sequence ID" value="NC_008255.1"/>
</dbReference>
<sequence>MKVPHKYDMGVVGNCSFIAYVNKNTNIDWMCLPRFDSDFMFGALLDKEKGGEFSIKPAEENTTTYEQRYLENTNILVTICHTASGSYKVTDFAPRFVQHNRNFRPLMLVRKIEVLTGKPRVIVTCMPGNMRGRQQPETSYGSNHIRYLHLDADVRLSTNIPITYIIDQKEFSLTETKYMFFTYGPPLEAAIDYTAEEFLQKTRQYWNNWVKTTYIVSFYQEQIIRSALALKLHQYEDTGGIIAAGTTSLPESDGATRNWDYRYCWMRDTYYTLQAFNTIGHFEESEKYFHYIENIVANELDRIQPLYTLDCSKKIEEIELDLEGYKGNKPVRVGNDAYTHIQNDVYGQILASITPLFTDRRLLHGNQFSTDIVYKLLAFIDKTMNEKDAGLWEFRHLKQLHCYTFLFHWVGAKSALKIGQLYGDHELIRKSTATIDKAAEMIERCYDPVRKVYTQAVGSTYLDASCIQLISMHYLDPSSEKARLHLKAIEEDLMVKDGLLFRYKHEDDFGKPEVTFLVCAFWYVDALASVGRIDDAIKAFESLLTYTNHVGLLSEDVGLDGSQWGNFPQTYSHVGLMNSAYRIAKKLDRPSYI</sequence>
<evidence type="ECO:0000313" key="3">
    <source>
        <dbReference type="EMBL" id="ABG57689.1"/>
    </source>
</evidence>
<evidence type="ECO:0000259" key="1">
    <source>
        <dbReference type="Pfam" id="PF00723"/>
    </source>
</evidence>
<dbReference type="InterPro" id="IPR011613">
    <property type="entry name" value="GH15-like"/>
</dbReference>
<dbReference type="Pfam" id="PF00723">
    <property type="entry name" value="Glyco_hydro_15"/>
    <property type="match status" value="1"/>
</dbReference>
<evidence type="ECO:0000259" key="2">
    <source>
        <dbReference type="Pfam" id="PF19291"/>
    </source>
</evidence>
<accession>A0A6N4SN40</accession>
<feature type="domain" description="Trehalase-like N-terminal" evidence="2">
    <location>
        <begin position="10"/>
        <end position="128"/>
    </location>
</feature>